<keyword evidence="4 7" id="KW-1133">Transmembrane helix</keyword>
<proteinExistence type="inferred from homology"/>
<feature type="transmembrane region" description="Helical" evidence="7">
    <location>
        <begin position="150"/>
        <end position="179"/>
    </location>
</feature>
<dbReference type="GO" id="GO:0016020">
    <property type="term" value="C:membrane"/>
    <property type="evidence" value="ECO:0007669"/>
    <property type="project" value="UniProtKB-SubCell"/>
</dbReference>
<keyword evidence="9" id="KW-1185">Reference proteome</keyword>
<name>A0A1I8GGY2_9PLAT</name>
<dbReference type="GO" id="GO:0019706">
    <property type="term" value="F:protein-cysteine S-palmitoyltransferase activity"/>
    <property type="evidence" value="ECO:0007669"/>
    <property type="project" value="UniProtKB-EC"/>
</dbReference>
<organism evidence="9 10">
    <name type="scientific">Macrostomum lignano</name>
    <dbReference type="NCBI Taxonomy" id="282301"/>
    <lineage>
        <taxon>Eukaryota</taxon>
        <taxon>Metazoa</taxon>
        <taxon>Spiralia</taxon>
        <taxon>Lophotrochozoa</taxon>
        <taxon>Platyhelminthes</taxon>
        <taxon>Rhabditophora</taxon>
        <taxon>Macrostomorpha</taxon>
        <taxon>Macrostomida</taxon>
        <taxon>Macrostomidae</taxon>
        <taxon>Macrostomum</taxon>
    </lineage>
</organism>
<evidence type="ECO:0000256" key="1">
    <source>
        <dbReference type="ARBA" id="ARBA00004141"/>
    </source>
</evidence>
<comment type="domain">
    <text evidence="7">The DHHC domain is required for palmitoyltransferase activity.</text>
</comment>
<keyword evidence="5 7" id="KW-0472">Membrane</keyword>
<evidence type="ECO:0000256" key="3">
    <source>
        <dbReference type="ARBA" id="ARBA00022692"/>
    </source>
</evidence>
<dbReference type="Pfam" id="PF01529">
    <property type="entry name" value="DHHC"/>
    <property type="match status" value="1"/>
</dbReference>
<protein>
    <recommendedName>
        <fullName evidence="7">Palmitoyltransferase</fullName>
        <ecNumber evidence="7">2.3.1.225</ecNumber>
    </recommendedName>
</protein>
<dbReference type="InterPro" id="IPR001594">
    <property type="entry name" value="Palmitoyltrfase_DHHC"/>
</dbReference>
<comment type="catalytic activity">
    <reaction evidence="7">
        <text>L-cysteinyl-[protein] + hexadecanoyl-CoA = S-hexadecanoyl-L-cysteinyl-[protein] + CoA</text>
        <dbReference type="Rhea" id="RHEA:36683"/>
        <dbReference type="Rhea" id="RHEA-COMP:10131"/>
        <dbReference type="Rhea" id="RHEA-COMP:11032"/>
        <dbReference type="ChEBI" id="CHEBI:29950"/>
        <dbReference type="ChEBI" id="CHEBI:57287"/>
        <dbReference type="ChEBI" id="CHEBI:57379"/>
        <dbReference type="ChEBI" id="CHEBI:74151"/>
        <dbReference type="EC" id="2.3.1.225"/>
    </reaction>
</comment>
<evidence type="ECO:0000256" key="5">
    <source>
        <dbReference type="ARBA" id="ARBA00023136"/>
    </source>
</evidence>
<feature type="transmembrane region" description="Helical" evidence="7">
    <location>
        <begin position="58"/>
        <end position="78"/>
    </location>
</feature>
<feature type="transmembrane region" description="Helical" evidence="7">
    <location>
        <begin position="20"/>
        <end position="46"/>
    </location>
</feature>
<feature type="domain" description="Palmitoyltransferase DHHC" evidence="8">
    <location>
        <begin position="102"/>
        <end position="236"/>
    </location>
</feature>
<evidence type="ECO:0000256" key="2">
    <source>
        <dbReference type="ARBA" id="ARBA00022679"/>
    </source>
</evidence>
<evidence type="ECO:0000256" key="6">
    <source>
        <dbReference type="ARBA" id="ARBA00023315"/>
    </source>
</evidence>
<feature type="transmembrane region" description="Helical" evidence="7">
    <location>
        <begin position="199"/>
        <end position="221"/>
    </location>
</feature>
<keyword evidence="2 7" id="KW-0808">Transferase</keyword>
<evidence type="ECO:0000256" key="4">
    <source>
        <dbReference type="ARBA" id="ARBA00022989"/>
    </source>
</evidence>
<evidence type="ECO:0000313" key="9">
    <source>
        <dbReference type="Proteomes" id="UP000095280"/>
    </source>
</evidence>
<accession>A0A1I8GGY2</accession>
<evidence type="ECO:0000259" key="8">
    <source>
        <dbReference type="Pfam" id="PF01529"/>
    </source>
</evidence>
<dbReference type="AlphaFoldDB" id="A0A1I8GGY2"/>
<reference evidence="10" key="1">
    <citation type="submission" date="2016-11" db="UniProtKB">
        <authorList>
            <consortium name="WormBaseParasite"/>
        </authorList>
    </citation>
    <scope>IDENTIFICATION</scope>
</reference>
<keyword evidence="3 7" id="KW-0812">Transmembrane</keyword>
<dbReference type="PROSITE" id="PS50216">
    <property type="entry name" value="DHHC"/>
    <property type="match status" value="1"/>
</dbReference>
<evidence type="ECO:0000256" key="7">
    <source>
        <dbReference type="RuleBase" id="RU079119"/>
    </source>
</evidence>
<dbReference type="WBParaSite" id="maker-uti_cns_0001925-snap-gene-0.10-mRNA-1">
    <property type="protein sequence ID" value="maker-uti_cns_0001925-snap-gene-0.10-mRNA-1"/>
    <property type="gene ID" value="maker-uti_cns_0001925-snap-gene-0.10"/>
</dbReference>
<sequence>TYFFQDSSCRTAKQRLRRVLHWGPLIALFIIFYIAIYTSRLLLIWWPPLKSHSNLLHVAVYALEYYLVMSTYLKAMFWGPGFVPIGWRPIDLTDDQQLKSLLQWCSICKGYKAPRSHHCSRCGRCVTKMDHHCPWINACVGHRNHAQFTYFLLFAPLGCLHSAVIVSYCVYYTLFYPFYHQDSEFPTEDYAMMNLWEVLLAFFCLGLALGTTIAVGALFFVQLKSILRNRTGIEFWICDKADYRLECRHDSMTAHLSIDEAGQPPKFQYPYDLGRMRNFKQVINWSGRPVGNGLDDWPLAPDCGKYDLTKEQVLQKAHKASTAVLASVIRAYTGTRFPISFGLRTACCQPCSIWIEEKRLSLSPGQRLIVTRAHGEWLYGQLLLADEQSQSARDASASRGWFPKKCAMEHWIDSAAATAGDNGGNGLVKDKKVQ</sequence>
<dbReference type="EC" id="2.3.1.225" evidence="7"/>
<dbReference type="Proteomes" id="UP000095280">
    <property type="component" value="Unplaced"/>
</dbReference>
<dbReference type="PANTHER" id="PTHR12246">
    <property type="entry name" value="PALMITOYLTRANSFERASE ZDHHC16"/>
    <property type="match status" value="1"/>
</dbReference>
<keyword evidence="6 7" id="KW-0012">Acyltransferase</keyword>
<dbReference type="InterPro" id="IPR039859">
    <property type="entry name" value="PFA4/ZDH16/20/ERF2-like"/>
</dbReference>
<evidence type="ECO:0000313" key="10">
    <source>
        <dbReference type="WBParaSite" id="maker-uti_cns_0001925-snap-gene-0.10-mRNA-1"/>
    </source>
</evidence>
<comment type="similarity">
    <text evidence="7">Belongs to the DHHC palmitoyltransferase family.</text>
</comment>
<comment type="subcellular location">
    <subcellularLocation>
        <location evidence="1">Membrane</location>
        <topology evidence="1">Multi-pass membrane protein</topology>
    </subcellularLocation>
</comment>